<sequence>MEKGEMRKRGKDQKVDAGELVSNSVGVRHLVGAKSSETGAKGVGDNVQGPMGSEASEASKGTIGSVVANAWADKAGAKNAGVIGRAKKASIMVTKGRHLEGASFRAGTGAWAQVVQVRVELGARCNKGVDDSGSQTMKGVSGTNNGKDSDKSALGGNKEDDDNKNNQSVKDA</sequence>
<comment type="caution">
    <text evidence="2">The sequence shown here is derived from an EMBL/GenBank/DDBJ whole genome shotgun (WGS) entry which is preliminary data.</text>
</comment>
<evidence type="ECO:0000256" key="1">
    <source>
        <dbReference type="SAM" id="MobiDB-lite"/>
    </source>
</evidence>
<evidence type="ECO:0000313" key="2">
    <source>
        <dbReference type="EMBL" id="CAK9140737.1"/>
    </source>
</evidence>
<feature type="compositionally biased region" description="Polar residues" evidence="1">
    <location>
        <begin position="132"/>
        <end position="146"/>
    </location>
</feature>
<feature type="region of interest" description="Disordered" evidence="1">
    <location>
        <begin position="1"/>
        <end position="60"/>
    </location>
</feature>
<organism evidence="2 3">
    <name type="scientific">Ilex paraguariensis</name>
    <name type="common">yerba mate</name>
    <dbReference type="NCBI Taxonomy" id="185542"/>
    <lineage>
        <taxon>Eukaryota</taxon>
        <taxon>Viridiplantae</taxon>
        <taxon>Streptophyta</taxon>
        <taxon>Embryophyta</taxon>
        <taxon>Tracheophyta</taxon>
        <taxon>Spermatophyta</taxon>
        <taxon>Magnoliopsida</taxon>
        <taxon>eudicotyledons</taxon>
        <taxon>Gunneridae</taxon>
        <taxon>Pentapetalae</taxon>
        <taxon>asterids</taxon>
        <taxon>campanulids</taxon>
        <taxon>Aquifoliales</taxon>
        <taxon>Aquifoliaceae</taxon>
        <taxon>Ilex</taxon>
    </lineage>
</organism>
<gene>
    <name evidence="2" type="ORF">ILEXP_LOCUS8252</name>
</gene>
<feature type="compositionally biased region" description="Basic and acidic residues" evidence="1">
    <location>
        <begin position="147"/>
        <end position="172"/>
    </location>
</feature>
<feature type="compositionally biased region" description="Basic and acidic residues" evidence="1">
    <location>
        <begin position="1"/>
        <end position="17"/>
    </location>
</feature>
<reference evidence="2 3" key="1">
    <citation type="submission" date="2024-02" db="EMBL/GenBank/DDBJ databases">
        <authorList>
            <person name="Vignale AGUSTIN F."/>
            <person name="Sosa J E."/>
            <person name="Modenutti C."/>
        </authorList>
    </citation>
    <scope>NUCLEOTIDE SEQUENCE [LARGE SCALE GENOMIC DNA]</scope>
</reference>
<name>A0ABC8R7K5_9AQUA</name>
<proteinExistence type="predicted"/>
<dbReference type="Proteomes" id="UP001642360">
    <property type="component" value="Unassembled WGS sequence"/>
</dbReference>
<feature type="region of interest" description="Disordered" evidence="1">
    <location>
        <begin position="125"/>
        <end position="172"/>
    </location>
</feature>
<dbReference type="AlphaFoldDB" id="A0ABC8R7K5"/>
<evidence type="ECO:0000313" key="3">
    <source>
        <dbReference type="Proteomes" id="UP001642360"/>
    </source>
</evidence>
<accession>A0ABC8R7K5</accession>
<dbReference type="EMBL" id="CAUOFW020001070">
    <property type="protein sequence ID" value="CAK9140737.1"/>
    <property type="molecule type" value="Genomic_DNA"/>
</dbReference>
<keyword evidence="3" id="KW-1185">Reference proteome</keyword>
<protein>
    <submittedName>
        <fullName evidence="2">Uncharacterized protein</fullName>
    </submittedName>
</protein>